<keyword evidence="2" id="KW-1185">Reference proteome</keyword>
<name>A0ACC3D4X1_9PEZI</name>
<comment type="caution">
    <text evidence="1">The sequence shown here is derived from an EMBL/GenBank/DDBJ whole genome shotgun (WGS) entry which is preliminary data.</text>
</comment>
<dbReference type="Proteomes" id="UP001186974">
    <property type="component" value="Unassembled WGS sequence"/>
</dbReference>
<reference evidence="1" key="1">
    <citation type="submission" date="2024-09" db="EMBL/GenBank/DDBJ databases">
        <title>Black Yeasts Isolated from many extreme environments.</title>
        <authorList>
            <person name="Coleine C."/>
            <person name="Stajich J.E."/>
            <person name="Selbmann L."/>
        </authorList>
    </citation>
    <scope>NUCLEOTIDE SEQUENCE</scope>
    <source>
        <strain evidence="1">CCFEE 5737</strain>
    </source>
</reference>
<sequence length="108" mass="12115">MSNVTATHVKEATSRSDGHSENETNWGADILFFGNNEHYQLGTGKRNNVSNPVYIQALDQAAERKVRGKEEHRFQITPMANVRFKGRNVSMEQRVECGRGVTAVYSGM</sequence>
<evidence type="ECO:0000313" key="1">
    <source>
        <dbReference type="EMBL" id="KAK3061938.1"/>
    </source>
</evidence>
<evidence type="ECO:0000313" key="2">
    <source>
        <dbReference type="Proteomes" id="UP001186974"/>
    </source>
</evidence>
<proteinExistence type="predicted"/>
<dbReference type="EMBL" id="JAWDJW010007553">
    <property type="protein sequence ID" value="KAK3061938.1"/>
    <property type="molecule type" value="Genomic_DNA"/>
</dbReference>
<accession>A0ACC3D4X1</accession>
<gene>
    <name evidence="1" type="ORF">LTS18_005143</name>
</gene>
<organism evidence="1 2">
    <name type="scientific">Coniosporium uncinatum</name>
    <dbReference type="NCBI Taxonomy" id="93489"/>
    <lineage>
        <taxon>Eukaryota</taxon>
        <taxon>Fungi</taxon>
        <taxon>Dikarya</taxon>
        <taxon>Ascomycota</taxon>
        <taxon>Pezizomycotina</taxon>
        <taxon>Dothideomycetes</taxon>
        <taxon>Dothideomycetes incertae sedis</taxon>
        <taxon>Coniosporium</taxon>
    </lineage>
</organism>
<protein>
    <submittedName>
        <fullName evidence="1">Uncharacterized protein</fullName>
    </submittedName>
</protein>